<feature type="domain" description="TniQ" evidence="1">
    <location>
        <begin position="4"/>
        <end position="154"/>
    </location>
</feature>
<dbReference type="Pfam" id="PF15978">
    <property type="entry name" value="TnsD"/>
    <property type="match status" value="1"/>
</dbReference>
<sequence length="626" mass="73750">MLSFFPPCYEDELLYSVLARFHQRSGNSSFKSTLIDLFDTDTILAVTDFTSGLDTLCRKTNMLYNAKELIENHSLLPYYRPFLTKEINEKVSNLLCTYNSTGVHISMGIIQTNVSLPQYLKFCVSCYEEDETTFGEAYWHRSHQLPGVYLCPFHCEILNNSYIPFKKQEHNQHYYALSNIDLKSCEPCGPVDYIEKQRGIFKKISEYSLNLLESKVAPLGLRRLREVYVSYLAERGFITSSGRVRFKKFSASFKGFYGEEILGFLQCNFTEYQEDTWLHKVLRKPRISCNPLRHLLLLLYFNQDTKVYTNFGCEKNKYKPFQSVTYPCLNKAADHYMERVVKELKISRDSETGKPVGTFICNCGFIYSRKGPDNSLEDEFRIGRIKNFGHIWERKLLELSNKGLSRREISAELGVDYNTVKKYLHILENIEQEKLDDSAIKEFNSSSIQEKYRTEWLNHMKLNLNQTRTEIRKRKPSVYMWLYRHDKDWLYKNLPPAINKVGPNNRVNWQRRDLEIVKLIEREVDNILAIDPPERVTISKIGQRTQKSALLEKKMERLPKTKKVLEEVVESIEEFQIRRIRNIASKKREAREEVKEWEIIREAGLRPEYIGLMSETIQNEIKFDLY</sequence>
<dbReference type="Gene3D" id="1.10.10.60">
    <property type="entry name" value="Homeodomain-like"/>
    <property type="match status" value="1"/>
</dbReference>
<proteinExistence type="predicted"/>
<dbReference type="InterPro" id="IPR009492">
    <property type="entry name" value="TniQ"/>
</dbReference>
<dbReference type="KEGG" id="bvq:FHE72_01080"/>
<evidence type="ECO:0000313" key="3">
    <source>
        <dbReference type="EMBL" id="QHE59786.1"/>
    </source>
</evidence>
<dbReference type="RefSeq" id="WP_159360945.1">
    <property type="nucleotide sequence ID" value="NZ_CP047394.1"/>
</dbReference>
<gene>
    <name evidence="3" type="ORF">FHE72_01080</name>
</gene>
<evidence type="ECO:0000259" key="1">
    <source>
        <dbReference type="Pfam" id="PF06527"/>
    </source>
</evidence>
<evidence type="ECO:0000259" key="2">
    <source>
        <dbReference type="Pfam" id="PF15978"/>
    </source>
</evidence>
<accession>A0A6I6UNK0</accession>
<dbReference type="AlphaFoldDB" id="A0A6I6UNK0"/>
<dbReference type="Proteomes" id="UP000465062">
    <property type="component" value="Chromosome"/>
</dbReference>
<reference evidence="3 4" key="1">
    <citation type="submission" date="2019-06" db="EMBL/GenBank/DDBJ databases">
        <title>An operon consisting of a P-type ATPase gene and a transcriptional regular gene given the different cadmium resistance in Bacillus vietamensis 151-6 and Bacillus marisflavi 151-25.</title>
        <authorList>
            <person name="Yu X."/>
        </authorList>
    </citation>
    <scope>NUCLEOTIDE SEQUENCE [LARGE SCALE GENOMIC DNA]</scope>
    <source>
        <strain evidence="3 4">151-6</strain>
    </source>
</reference>
<name>A0A6I6UNK0_9BACI</name>
<organism evidence="3 4">
    <name type="scientific">Rossellomorea vietnamensis</name>
    <dbReference type="NCBI Taxonomy" id="218284"/>
    <lineage>
        <taxon>Bacteria</taxon>
        <taxon>Bacillati</taxon>
        <taxon>Bacillota</taxon>
        <taxon>Bacilli</taxon>
        <taxon>Bacillales</taxon>
        <taxon>Bacillaceae</taxon>
        <taxon>Rossellomorea</taxon>
    </lineage>
</organism>
<feature type="domain" description="Transposon Tn7 transposition protein TnsD C-terminal" evidence="2">
    <location>
        <begin position="206"/>
        <end position="565"/>
    </location>
</feature>
<evidence type="ECO:0000313" key="4">
    <source>
        <dbReference type="Proteomes" id="UP000465062"/>
    </source>
</evidence>
<dbReference type="InterPro" id="IPR032750">
    <property type="entry name" value="TnsD_C"/>
</dbReference>
<dbReference type="Pfam" id="PF06527">
    <property type="entry name" value="TniQ"/>
    <property type="match status" value="1"/>
</dbReference>
<dbReference type="EMBL" id="CP047394">
    <property type="protein sequence ID" value="QHE59786.1"/>
    <property type="molecule type" value="Genomic_DNA"/>
</dbReference>
<protein>
    <submittedName>
        <fullName evidence="3">Uncharacterized protein</fullName>
    </submittedName>
</protein>